<proteinExistence type="predicted"/>
<dbReference type="OrthoDB" id="9798407at2"/>
<evidence type="ECO:0000313" key="4">
    <source>
        <dbReference type="Proteomes" id="UP000016584"/>
    </source>
</evidence>
<keyword evidence="4" id="KW-1185">Reference proteome</keyword>
<dbReference type="Pfam" id="PF01261">
    <property type="entry name" value="AP_endonuc_2"/>
    <property type="match status" value="1"/>
</dbReference>
<feature type="signal peptide" evidence="1">
    <location>
        <begin position="1"/>
        <end position="28"/>
    </location>
</feature>
<sequence>MMTTRRNFIKKTGLGLAGAYLGSSLLQACTGSIPKGQGPFGNIGLQIYSLRDLLFQDPKLTLQTVAKIGYGHIETFGMDLTSNTFWGLSIPEVKKIMADVDLKTYSGHYDMSRFLSRHHTTDKENIEKYIETAHELGQTYVIAPVTPMDDLNNLKVEDYQYAAEQLNKAGEIARKAGIKIGYHNHFWEFRNFANGTKGLDIMIAFTEPDLVSFELDIYWIEKSGLSPQSYFQKYPGRFPMWHIKDMDKNYADPIVGKEYDSLPFDSIQNKVRFAEVGSGNIDYINIAQSARQAGLEYAFVEQDDIYMSNKFESVKKSYDYVQKFLVK</sequence>
<comment type="caution">
    <text evidence="3">The sequence shown here is derived from an EMBL/GenBank/DDBJ whole genome shotgun (WGS) entry which is preliminary data.</text>
</comment>
<evidence type="ECO:0000313" key="3">
    <source>
        <dbReference type="EMBL" id="ERJ60732.1"/>
    </source>
</evidence>
<dbReference type="InterPro" id="IPR036237">
    <property type="entry name" value="Xyl_isomerase-like_sf"/>
</dbReference>
<feature type="chain" id="PRO_5004629155" description="Xylose isomerase-like TIM barrel domain-containing protein" evidence="1">
    <location>
        <begin position="29"/>
        <end position="327"/>
    </location>
</feature>
<dbReference type="AlphaFoldDB" id="U2HYV1"/>
<dbReference type="RefSeq" id="WP_021068830.1">
    <property type="nucleotide sequence ID" value="NZ_ATDL01000004.1"/>
</dbReference>
<protein>
    <recommendedName>
        <fullName evidence="2">Xylose isomerase-like TIM barrel domain-containing protein</fullName>
    </recommendedName>
</protein>
<dbReference type="EMBL" id="ATDL01000004">
    <property type="protein sequence ID" value="ERJ60732.1"/>
    <property type="molecule type" value="Genomic_DNA"/>
</dbReference>
<dbReference type="PATRIC" id="fig|1346330.5.peg.639"/>
<dbReference type="STRING" id="1346330.M472_18400"/>
<accession>U2HYV1</accession>
<evidence type="ECO:0000256" key="1">
    <source>
        <dbReference type="SAM" id="SignalP"/>
    </source>
</evidence>
<dbReference type="InterPro" id="IPR050312">
    <property type="entry name" value="IolE/XylAMocC-like"/>
</dbReference>
<reference evidence="3 4" key="1">
    <citation type="journal article" date="2013" name="Genome Announc.">
        <title>The Draft Genome Sequence of Sphingomonas paucimobilis Strain HER1398 (Proteobacteria), Host to the Giant PAU Phage, Indicates That It Is a Member of the Genus Sphingobacterium (Bacteroidetes).</title>
        <authorList>
            <person name="White R.A.III."/>
            <person name="Suttle C.A."/>
        </authorList>
    </citation>
    <scope>NUCLEOTIDE SEQUENCE [LARGE SCALE GENOMIC DNA]</scope>
    <source>
        <strain evidence="3 4">HER1398</strain>
    </source>
</reference>
<organism evidence="3 4">
    <name type="scientific">Sphingobacterium paucimobilis HER1398</name>
    <dbReference type="NCBI Taxonomy" id="1346330"/>
    <lineage>
        <taxon>Bacteria</taxon>
        <taxon>Pseudomonadati</taxon>
        <taxon>Bacteroidota</taxon>
        <taxon>Sphingobacteriia</taxon>
        <taxon>Sphingobacteriales</taxon>
        <taxon>Sphingobacteriaceae</taxon>
        <taxon>Sphingobacterium</taxon>
    </lineage>
</organism>
<evidence type="ECO:0000259" key="2">
    <source>
        <dbReference type="Pfam" id="PF01261"/>
    </source>
</evidence>
<dbReference type="Proteomes" id="UP000016584">
    <property type="component" value="Unassembled WGS sequence"/>
</dbReference>
<dbReference type="PROSITE" id="PS51257">
    <property type="entry name" value="PROKAR_LIPOPROTEIN"/>
    <property type="match status" value="1"/>
</dbReference>
<dbReference type="InterPro" id="IPR006311">
    <property type="entry name" value="TAT_signal"/>
</dbReference>
<dbReference type="SUPFAM" id="SSF51658">
    <property type="entry name" value="Xylose isomerase-like"/>
    <property type="match status" value="1"/>
</dbReference>
<dbReference type="PROSITE" id="PS51318">
    <property type="entry name" value="TAT"/>
    <property type="match status" value="1"/>
</dbReference>
<dbReference type="eggNOG" id="COG1082">
    <property type="taxonomic scope" value="Bacteria"/>
</dbReference>
<keyword evidence="1" id="KW-0732">Signal</keyword>
<dbReference type="PANTHER" id="PTHR12110:SF41">
    <property type="entry name" value="INOSOSE DEHYDRATASE"/>
    <property type="match status" value="1"/>
</dbReference>
<dbReference type="Gene3D" id="3.20.20.150">
    <property type="entry name" value="Divalent-metal-dependent TIM barrel enzymes"/>
    <property type="match status" value="1"/>
</dbReference>
<gene>
    <name evidence="3" type="ORF">M472_18400</name>
</gene>
<name>U2HYV1_9SPHI</name>
<dbReference type="InterPro" id="IPR013022">
    <property type="entry name" value="Xyl_isomerase-like_TIM-brl"/>
</dbReference>
<feature type="domain" description="Xylose isomerase-like TIM barrel" evidence="2">
    <location>
        <begin position="63"/>
        <end position="295"/>
    </location>
</feature>
<dbReference type="PANTHER" id="PTHR12110">
    <property type="entry name" value="HYDROXYPYRUVATE ISOMERASE"/>
    <property type="match status" value="1"/>
</dbReference>